<evidence type="ECO:0000259" key="2">
    <source>
        <dbReference type="Pfam" id="PF01926"/>
    </source>
</evidence>
<dbReference type="InParanoid" id="S8EAA9"/>
<dbReference type="EMBL" id="KE504151">
    <property type="protein sequence ID" value="EPT00184.1"/>
    <property type="molecule type" value="Genomic_DNA"/>
</dbReference>
<name>S8EAA9_FOMSC</name>
<dbReference type="InterPro" id="IPR006073">
    <property type="entry name" value="GTP-bd"/>
</dbReference>
<dbReference type="OrthoDB" id="8954335at2759"/>
<organism evidence="3 4">
    <name type="scientific">Fomitopsis schrenkii</name>
    <name type="common">Brown rot fungus</name>
    <dbReference type="NCBI Taxonomy" id="2126942"/>
    <lineage>
        <taxon>Eukaryota</taxon>
        <taxon>Fungi</taxon>
        <taxon>Dikarya</taxon>
        <taxon>Basidiomycota</taxon>
        <taxon>Agaricomycotina</taxon>
        <taxon>Agaricomycetes</taxon>
        <taxon>Polyporales</taxon>
        <taxon>Fomitopsis</taxon>
    </lineage>
</organism>
<dbReference type="AlphaFoldDB" id="S8EAA9"/>
<feature type="coiled-coil region" evidence="1">
    <location>
        <begin position="233"/>
        <end position="267"/>
    </location>
</feature>
<evidence type="ECO:0000313" key="4">
    <source>
        <dbReference type="Proteomes" id="UP000015241"/>
    </source>
</evidence>
<dbReference type="Proteomes" id="UP000015241">
    <property type="component" value="Unassembled WGS sequence"/>
</dbReference>
<dbReference type="Gene3D" id="3.40.50.300">
    <property type="entry name" value="P-loop containing nucleotide triphosphate hydrolases"/>
    <property type="match status" value="1"/>
</dbReference>
<dbReference type="HOGENOM" id="CLU_018003_2_1_1"/>
<reference evidence="3 4" key="1">
    <citation type="journal article" date="2012" name="Science">
        <title>The Paleozoic origin of enzymatic lignin decomposition reconstructed from 31 fungal genomes.</title>
        <authorList>
            <person name="Floudas D."/>
            <person name="Binder M."/>
            <person name="Riley R."/>
            <person name="Barry K."/>
            <person name="Blanchette R.A."/>
            <person name="Henrissat B."/>
            <person name="Martinez A.T."/>
            <person name="Otillar R."/>
            <person name="Spatafora J.W."/>
            <person name="Yadav J.S."/>
            <person name="Aerts A."/>
            <person name="Benoit I."/>
            <person name="Boyd A."/>
            <person name="Carlson A."/>
            <person name="Copeland A."/>
            <person name="Coutinho P.M."/>
            <person name="de Vries R.P."/>
            <person name="Ferreira P."/>
            <person name="Findley K."/>
            <person name="Foster B."/>
            <person name="Gaskell J."/>
            <person name="Glotzer D."/>
            <person name="Gorecki P."/>
            <person name="Heitman J."/>
            <person name="Hesse C."/>
            <person name="Hori C."/>
            <person name="Igarashi K."/>
            <person name="Jurgens J.A."/>
            <person name="Kallen N."/>
            <person name="Kersten P."/>
            <person name="Kohler A."/>
            <person name="Kuees U."/>
            <person name="Kumar T.K.A."/>
            <person name="Kuo A."/>
            <person name="LaButti K."/>
            <person name="Larrondo L.F."/>
            <person name="Lindquist E."/>
            <person name="Ling A."/>
            <person name="Lombard V."/>
            <person name="Lucas S."/>
            <person name="Lundell T."/>
            <person name="Martin R."/>
            <person name="McLaughlin D.J."/>
            <person name="Morgenstern I."/>
            <person name="Morin E."/>
            <person name="Murat C."/>
            <person name="Nagy L.G."/>
            <person name="Nolan M."/>
            <person name="Ohm R.A."/>
            <person name="Patyshakuliyeva A."/>
            <person name="Rokas A."/>
            <person name="Ruiz-Duenas F.J."/>
            <person name="Sabat G."/>
            <person name="Salamov A."/>
            <person name="Samejima M."/>
            <person name="Schmutz J."/>
            <person name="Slot J.C."/>
            <person name="St John F."/>
            <person name="Stenlid J."/>
            <person name="Sun H."/>
            <person name="Sun S."/>
            <person name="Syed K."/>
            <person name="Tsang A."/>
            <person name="Wiebenga A."/>
            <person name="Young D."/>
            <person name="Pisabarro A."/>
            <person name="Eastwood D.C."/>
            <person name="Martin F."/>
            <person name="Cullen D."/>
            <person name="Grigoriev I.V."/>
            <person name="Hibbett D.S."/>
        </authorList>
    </citation>
    <scope>NUCLEOTIDE SEQUENCE</scope>
    <source>
        <strain evidence="4">FP-58527</strain>
    </source>
</reference>
<feature type="domain" description="G" evidence="2">
    <location>
        <begin position="1"/>
        <end position="65"/>
    </location>
</feature>
<sequence>MGSTGTGKSTFINLVSGSKLGVGLGLESKTEVVQPTKPFRTGQERVIMVDTPGFDDTTKSESEVLSTISRYLADLHRKRIRIRGIVYMHRITDNRMGGTALRNFRMFHAICGSSAMENAVIVLNMWDEAKQAVYEKREKELRDVFFQAALADGAHFARHDGSRSSAEGILKALVARPSVDLRIQVEMVDARLALHATEAGLALLGDLAGREIKHNDELCHIRRELVEARRRKDTADEDDLEAAEKRLEDLRRQLAEEQEKLRRSVADRPAEGIDPVNERGYEIYI</sequence>
<proteinExistence type="predicted"/>
<dbReference type="GO" id="GO:0005525">
    <property type="term" value="F:GTP binding"/>
    <property type="evidence" value="ECO:0007669"/>
    <property type="project" value="InterPro"/>
</dbReference>
<evidence type="ECO:0000313" key="3">
    <source>
        <dbReference type="EMBL" id="EPT00184.1"/>
    </source>
</evidence>
<accession>S8EAA9</accession>
<dbReference type="SUPFAM" id="SSF52540">
    <property type="entry name" value="P-loop containing nucleoside triphosphate hydrolases"/>
    <property type="match status" value="1"/>
</dbReference>
<protein>
    <recommendedName>
        <fullName evidence="2">G domain-containing protein</fullName>
    </recommendedName>
</protein>
<dbReference type="eggNOG" id="ENOG502S03K">
    <property type="taxonomic scope" value="Eukaryota"/>
</dbReference>
<dbReference type="CDD" id="cd00882">
    <property type="entry name" value="Ras_like_GTPase"/>
    <property type="match status" value="1"/>
</dbReference>
<evidence type="ECO:0000256" key="1">
    <source>
        <dbReference type="SAM" id="Coils"/>
    </source>
</evidence>
<dbReference type="Pfam" id="PF01926">
    <property type="entry name" value="MMR_HSR1"/>
    <property type="match status" value="1"/>
</dbReference>
<keyword evidence="4" id="KW-1185">Reference proteome</keyword>
<dbReference type="InterPro" id="IPR027417">
    <property type="entry name" value="P-loop_NTPase"/>
</dbReference>
<gene>
    <name evidence="3" type="ORF">FOMPIDRAFT_1030618</name>
</gene>
<keyword evidence="1" id="KW-0175">Coiled coil</keyword>